<comment type="similarity">
    <text evidence="2">Belongs to the PpiC/parvulin rotamase family.</text>
</comment>
<evidence type="ECO:0000256" key="3">
    <source>
        <dbReference type="ARBA" id="ARBA00013194"/>
    </source>
</evidence>
<name>A0ABV5JBP7_9RHOB</name>
<feature type="domain" description="PpiC" evidence="10">
    <location>
        <begin position="116"/>
        <end position="239"/>
    </location>
</feature>
<dbReference type="Proteomes" id="UP001589683">
    <property type="component" value="Unassembled WGS sequence"/>
</dbReference>
<dbReference type="InterPro" id="IPR000297">
    <property type="entry name" value="PPIase_PpiC"/>
</dbReference>
<protein>
    <recommendedName>
        <fullName evidence="4">Parvulin-like PPIase</fullName>
        <ecNumber evidence="3">5.2.1.8</ecNumber>
    </recommendedName>
    <alternativeName>
        <fullName evidence="8">Peptidyl-prolyl cis-trans isomerase plp</fullName>
    </alternativeName>
    <alternativeName>
        <fullName evidence="9">Rotamase plp</fullName>
    </alternativeName>
</protein>
<evidence type="ECO:0000256" key="9">
    <source>
        <dbReference type="ARBA" id="ARBA00031484"/>
    </source>
</evidence>
<dbReference type="InterPro" id="IPR046357">
    <property type="entry name" value="PPIase_dom_sf"/>
</dbReference>
<dbReference type="Gene3D" id="3.10.50.40">
    <property type="match status" value="1"/>
</dbReference>
<dbReference type="InterPro" id="IPR050245">
    <property type="entry name" value="PrsA_foldase"/>
</dbReference>
<evidence type="ECO:0000256" key="6">
    <source>
        <dbReference type="ARBA" id="ARBA00023110"/>
    </source>
</evidence>
<keyword evidence="5" id="KW-0732">Signal</keyword>
<evidence type="ECO:0000256" key="5">
    <source>
        <dbReference type="ARBA" id="ARBA00022729"/>
    </source>
</evidence>
<reference evidence="11 12" key="1">
    <citation type="submission" date="2024-09" db="EMBL/GenBank/DDBJ databases">
        <authorList>
            <person name="Sun Q."/>
            <person name="Mori K."/>
        </authorList>
    </citation>
    <scope>NUCLEOTIDE SEQUENCE [LARGE SCALE GENOMIC DNA]</scope>
    <source>
        <strain evidence="11 12">CECT 8726</strain>
    </source>
</reference>
<dbReference type="Gene3D" id="1.10.4030.10">
    <property type="entry name" value="Porin chaperone SurA, peptide-binding domain"/>
    <property type="match status" value="1"/>
</dbReference>
<evidence type="ECO:0000313" key="11">
    <source>
        <dbReference type="EMBL" id="MFB9230876.1"/>
    </source>
</evidence>
<comment type="caution">
    <text evidence="11">The sequence shown here is derived from an EMBL/GenBank/DDBJ whole genome shotgun (WGS) entry which is preliminary data.</text>
</comment>
<dbReference type="GO" id="GO:0016853">
    <property type="term" value="F:isomerase activity"/>
    <property type="evidence" value="ECO:0007669"/>
    <property type="project" value="UniProtKB-KW"/>
</dbReference>
<dbReference type="Pfam" id="PF13145">
    <property type="entry name" value="Rotamase_2"/>
    <property type="match status" value="1"/>
</dbReference>
<keyword evidence="7 11" id="KW-0413">Isomerase</keyword>
<sequence length="280" mass="31261">MMQRVLKEPILHFLAIGVALFGLFYAIDDSPPDRSPLEIVVSEQVTERLMAQFHASWRRAPTPEEVAGLIDVWVDEEIMVREARAFSLDQGDTVIRQRLQQKMQFIAKSAAAAIQPNDEDLRAFFEQNKISYASTSSISFEQIFLGRTPDREATQQVIADLAAGADPATLGQASLMPQIFSNMGQQNTDGTLGPGVYTALSGLGTGHWDGPIQTGYGYHVMRVISISPGEVPQFEDVRDRVEIDWRADVEQSLIAKQIETIRTRYSVRRPALEQIRAVLE</sequence>
<evidence type="ECO:0000256" key="1">
    <source>
        <dbReference type="ARBA" id="ARBA00000971"/>
    </source>
</evidence>
<evidence type="ECO:0000256" key="4">
    <source>
        <dbReference type="ARBA" id="ARBA00018370"/>
    </source>
</evidence>
<organism evidence="11 12">
    <name type="scientific">Pseudohalocynthiibacter aestuariivivens</name>
    <dbReference type="NCBI Taxonomy" id="1591409"/>
    <lineage>
        <taxon>Bacteria</taxon>
        <taxon>Pseudomonadati</taxon>
        <taxon>Pseudomonadota</taxon>
        <taxon>Alphaproteobacteria</taxon>
        <taxon>Rhodobacterales</taxon>
        <taxon>Paracoccaceae</taxon>
        <taxon>Pseudohalocynthiibacter</taxon>
    </lineage>
</organism>
<dbReference type="PANTHER" id="PTHR47245">
    <property type="entry name" value="PEPTIDYLPROLYL ISOMERASE"/>
    <property type="match status" value="1"/>
</dbReference>
<evidence type="ECO:0000313" key="12">
    <source>
        <dbReference type="Proteomes" id="UP001589683"/>
    </source>
</evidence>
<gene>
    <name evidence="11" type="ORF">ACFFUT_03620</name>
</gene>
<comment type="catalytic activity">
    <reaction evidence="1">
        <text>[protein]-peptidylproline (omega=180) = [protein]-peptidylproline (omega=0)</text>
        <dbReference type="Rhea" id="RHEA:16237"/>
        <dbReference type="Rhea" id="RHEA-COMP:10747"/>
        <dbReference type="Rhea" id="RHEA-COMP:10748"/>
        <dbReference type="ChEBI" id="CHEBI:83833"/>
        <dbReference type="ChEBI" id="CHEBI:83834"/>
        <dbReference type="EC" id="5.2.1.8"/>
    </reaction>
</comment>
<keyword evidence="6" id="KW-0697">Rotamase</keyword>
<evidence type="ECO:0000256" key="8">
    <source>
        <dbReference type="ARBA" id="ARBA00030642"/>
    </source>
</evidence>
<evidence type="ECO:0000259" key="10">
    <source>
        <dbReference type="Pfam" id="PF13145"/>
    </source>
</evidence>
<dbReference type="EMBL" id="JBHMEA010000008">
    <property type="protein sequence ID" value="MFB9230876.1"/>
    <property type="molecule type" value="Genomic_DNA"/>
</dbReference>
<dbReference type="PANTHER" id="PTHR47245:SF1">
    <property type="entry name" value="FOLDASE PROTEIN PRSA"/>
    <property type="match status" value="1"/>
</dbReference>
<evidence type="ECO:0000256" key="7">
    <source>
        <dbReference type="ARBA" id="ARBA00023235"/>
    </source>
</evidence>
<accession>A0ABV5JBP7</accession>
<proteinExistence type="inferred from homology"/>
<keyword evidence="12" id="KW-1185">Reference proteome</keyword>
<evidence type="ECO:0000256" key="2">
    <source>
        <dbReference type="ARBA" id="ARBA00007656"/>
    </source>
</evidence>
<dbReference type="RefSeq" id="WP_213891132.1">
    <property type="nucleotide sequence ID" value="NZ_JAGFNU010000019.1"/>
</dbReference>
<dbReference type="EC" id="5.2.1.8" evidence="3"/>